<dbReference type="GO" id="GO:0006313">
    <property type="term" value="P:DNA transposition"/>
    <property type="evidence" value="ECO:0007669"/>
    <property type="project" value="InterPro"/>
</dbReference>
<dbReference type="EMBL" id="AFJM02000028">
    <property type="protein sequence ID" value="EMM73707.1"/>
    <property type="molecule type" value="Genomic_DNA"/>
</dbReference>
<evidence type="ECO:0000259" key="3">
    <source>
        <dbReference type="Pfam" id="PF02371"/>
    </source>
</evidence>
<evidence type="ECO:0000313" key="5">
    <source>
        <dbReference type="EMBL" id="EMM73707.1"/>
    </source>
</evidence>
<evidence type="ECO:0000259" key="2">
    <source>
        <dbReference type="Pfam" id="PF01548"/>
    </source>
</evidence>
<dbReference type="PANTHER" id="PTHR33055">
    <property type="entry name" value="TRANSPOSASE FOR INSERTION SEQUENCE ELEMENT IS1111A"/>
    <property type="match status" value="1"/>
</dbReference>
<feature type="coiled-coil region" evidence="1">
    <location>
        <begin position="193"/>
        <end position="220"/>
    </location>
</feature>
<evidence type="ECO:0000256" key="1">
    <source>
        <dbReference type="SAM" id="Coils"/>
    </source>
</evidence>
<dbReference type="Pfam" id="PF02371">
    <property type="entry name" value="Transposase_20"/>
    <property type="match status" value="1"/>
</dbReference>
<evidence type="ECO:0000313" key="6">
    <source>
        <dbReference type="Proteomes" id="UP000012101"/>
    </source>
</evidence>
<dbReference type="NCBIfam" id="NF033542">
    <property type="entry name" value="transpos_IS110"/>
    <property type="match status" value="1"/>
</dbReference>
<feature type="domain" description="Transposase IS116/IS110/IS902 C-terminal" evidence="3">
    <location>
        <begin position="219"/>
        <end position="306"/>
    </location>
</feature>
<reference evidence="4 6" key="1">
    <citation type="submission" date="2013-01" db="EMBL/GenBank/DDBJ databases">
        <authorList>
            <person name="Harkins D.M."/>
            <person name="Durkin A.S."/>
            <person name="Brinkac L.M."/>
            <person name="Haft D.H."/>
            <person name="Selengut J.D."/>
            <person name="Sanka R."/>
            <person name="DePew J."/>
            <person name="Purushe J."/>
            <person name="Hospenthal D.R."/>
            <person name="Murray C.K."/>
            <person name="Pimentel G."/>
            <person name="Wasfy M."/>
            <person name="Vinetz J.M."/>
            <person name="Sutton G.G."/>
            <person name="Nierman W.C."/>
            <person name="Fouts D.E."/>
        </authorList>
    </citation>
    <scope>NUCLEOTIDE SEQUENCE [LARGE SCALE GENOMIC DNA]</scope>
    <source>
        <strain evidence="4 6">2006001855</strain>
    </source>
</reference>
<dbReference type="GO" id="GO:0003677">
    <property type="term" value="F:DNA binding"/>
    <property type="evidence" value="ECO:0007669"/>
    <property type="project" value="InterPro"/>
</dbReference>
<dbReference type="AlphaFoldDB" id="M6FDK4"/>
<dbReference type="EMBL" id="AFJM02000067">
    <property type="protein sequence ID" value="EMM70853.1"/>
    <property type="molecule type" value="Genomic_DNA"/>
</dbReference>
<dbReference type="Pfam" id="PF01548">
    <property type="entry name" value="DEDD_Tnp_IS110"/>
    <property type="match status" value="1"/>
</dbReference>
<dbReference type="GO" id="GO:0004803">
    <property type="term" value="F:transposase activity"/>
    <property type="evidence" value="ECO:0007669"/>
    <property type="project" value="InterPro"/>
</dbReference>
<proteinExistence type="predicted"/>
<dbReference type="InterPro" id="IPR047650">
    <property type="entry name" value="Transpos_IS110"/>
</dbReference>
<comment type="caution">
    <text evidence="4">The sequence shown here is derived from an EMBL/GenBank/DDBJ whole genome shotgun (WGS) entry which is preliminary data.</text>
</comment>
<dbReference type="InterPro" id="IPR002525">
    <property type="entry name" value="Transp_IS110-like_N"/>
</dbReference>
<feature type="domain" description="Transposase IS110-like N-terminal" evidence="2">
    <location>
        <begin position="9"/>
        <end position="154"/>
    </location>
</feature>
<name>M6FDK4_9LEPT</name>
<keyword evidence="1" id="KW-0175">Coiled coil</keyword>
<accession>M6FDK4</accession>
<sequence length="357" mass="40593">MKSQDGKYVGIDCGKKSLEVVRINTENLLERRQFSTTENGINSLLKWLTLNDIVGLEAGSQSFRIAKSILNKGIQVIVLNPGDLATIYQSLKKTDKEDSLKIARLIQRYPKEELPVVPIPTDEEEDNRRLCTEHENWTKQLTQGKNRLHSLFTQAGLTHITKKHLRTKTSREASVTLLPDRYKKEAERILKVLDLVALNLKLIEEEIKEALKKNQSYVQTIMSMPGIGIITSLAIMSYMGDCKRFSSAKQAAYYSGLVPRVDISGDTVRYGRIVSRGCHAIRRVIVQAAWSLVRCQHGGKIKEFYERLYVKKGTKKSIIATSRKMIEVLYTMIRTGNLFDSMPEEALNRKLAQYGLM</sequence>
<dbReference type="PANTHER" id="PTHR33055:SF3">
    <property type="entry name" value="PUTATIVE TRANSPOSASE FOR IS117-RELATED"/>
    <property type="match status" value="1"/>
</dbReference>
<organism evidence="4 6">
    <name type="scientific">Leptospira weilii str. 2006001855</name>
    <dbReference type="NCBI Taxonomy" id="996804"/>
    <lineage>
        <taxon>Bacteria</taxon>
        <taxon>Pseudomonadati</taxon>
        <taxon>Spirochaetota</taxon>
        <taxon>Spirochaetia</taxon>
        <taxon>Leptospirales</taxon>
        <taxon>Leptospiraceae</taxon>
        <taxon>Leptospira</taxon>
    </lineage>
</organism>
<evidence type="ECO:0000313" key="4">
    <source>
        <dbReference type="EMBL" id="EMM70853.1"/>
    </source>
</evidence>
<dbReference type="InterPro" id="IPR003346">
    <property type="entry name" value="Transposase_20"/>
</dbReference>
<gene>
    <name evidence="4" type="ORF">LEP1GSC038_0064</name>
    <name evidence="5" type="ORF">LEP1GSC038_2593</name>
</gene>
<dbReference type="Proteomes" id="UP000012101">
    <property type="component" value="Unassembled WGS sequence"/>
</dbReference>
<protein>
    <submittedName>
        <fullName evidence="4">Transposase, IS116/IS110/IS902 family</fullName>
    </submittedName>
</protein>